<proteinExistence type="predicted"/>
<dbReference type="AlphaFoldDB" id="A0A4C2A5H5"/>
<evidence type="ECO:0000256" key="1">
    <source>
        <dbReference type="SAM" id="MobiDB-lite"/>
    </source>
</evidence>
<reference evidence="3 4" key="1">
    <citation type="journal article" date="2019" name="Commun. Biol.">
        <title>The bagworm genome reveals a unique fibroin gene that provides high tensile strength.</title>
        <authorList>
            <person name="Kono N."/>
            <person name="Nakamura H."/>
            <person name="Ohtoshi R."/>
            <person name="Tomita M."/>
            <person name="Numata K."/>
            <person name="Arakawa K."/>
        </authorList>
    </citation>
    <scope>NUCLEOTIDE SEQUENCE [LARGE SCALE GENOMIC DNA]</scope>
</reference>
<feature type="transmembrane region" description="Helical" evidence="2">
    <location>
        <begin position="6"/>
        <end position="27"/>
    </location>
</feature>
<gene>
    <name evidence="3" type="ORF">EVAR_58255_1</name>
</gene>
<organism evidence="3 4">
    <name type="scientific">Eumeta variegata</name>
    <name type="common">Bagworm moth</name>
    <name type="synonym">Eumeta japonica</name>
    <dbReference type="NCBI Taxonomy" id="151549"/>
    <lineage>
        <taxon>Eukaryota</taxon>
        <taxon>Metazoa</taxon>
        <taxon>Ecdysozoa</taxon>
        <taxon>Arthropoda</taxon>
        <taxon>Hexapoda</taxon>
        <taxon>Insecta</taxon>
        <taxon>Pterygota</taxon>
        <taxon>Neoptera</taxon>
        <taxon>Endopterygota</taxon>
        <taxon>Lepidoptera</taxon>
        <taxon>Glossata</taxon>
        <taxon>Ditrysia</taxon>
        <taxon>Tineoidea</taxon>
        <taxon>Psychidae</taxon>
        <taxon>Oiketicinae</taxon>
        <taxon>Eumeta</taxon>
    </lineage>
</organism>
<feature type="compositionally biased region" description="Gly residues" evidence="1">
    <location>
        <begin position="83"/>
        <end position="95"/>
    </location>
</feature>
<sequence>MRLVHVAVNAAVSCYGVVTSTASYYFTSKLCSRITKKNRKIFATFPLEALTSTHALIGADIDACANRKGGREEGRIVTKRGRGTGSGRGSRGGAGTPTHVLARRLTSRARCVAAARAAPPVKQRAHLLRSDLHIGKFGDATWSSGSGGVRARSRVSPPLSLTLATFSPCFEHPPPPGFSEKAWVKRVVDSSPLKRLLRFRPSNLYVHG</sequence>
<accession>A0A4C2A5H5</accession>
<keyword evidence="2" id="KW-0472">Membrane</keyword>
<protein>
    <submittedName>
        <fullName evidence="3">Uncharacterized protein</fullName>
    </submittedName>
</protein>
<keyword evidence="2" id="KW-1133">Transmembrane helix</keyword>
<evidence type="ECO:0000313" key="4">
    <source>
        <dbReference type="Proteomes" id="UP000299102"/>
    </source>
</evidence>
<comment type="caution">
    <text evidence="3">The sequence shown here is derived from an EMBL/GenBank/DDBJ whole genome shotgun (WGS) entry which is preliminary data.</text>
</comment>
<dbReference type="EMBL" id="BGZK01002478">
    <property type="protein sequence ID" value="GBP94235.1"/>
    <property type="molecule type" value="Genomic_DNA"/>
</dbReference>
<evidence type="ECO:0000256" key="2">
    <source>
        <dbReference type="SAM" id="Phobius"/>
    </source>
</evidence>
<keyword evidence="2" id="KW-0812">Transmembrane</keyword>
<evidence type="ECO:0000313" key="3">
    <source>
        <dbReference type="EMBL" id="GBP94235.1"/>
    </source>
</evidence>
<feature type="region of interest" description="Disordered" evidence="1">
    <location>
        <begin position="71"/>
        <end position="97"/>
    </location>
</feature>
<keyword evidence="4" id="KW-1185">Reference proteome</keyword>
<dbReference type="Proteomes" id="UP000299102">
    <property type="component" value="Unassembled WGS sequence"/>
</dbReference>
<name>A0A4C2A5H5_EUMVA</name>